<feature type="domain" description="Peptidase S1" evidence="3">
    <location>
        <begin position="36"/>
        <end position="287"/>
    </location>
</feature>
<dbReference type="GeneID" id="109422075"/>
<evidence type="ECO:0000313" key="4">
    <source>
        <dbReference type="EnsemblMetazoa" id="AALFPA23_019259.P28328"/>
    </source>
</evidence>
<keyword evidence="5" id="KW-1185">Reference proteome</keyword>
<dbReference type="PANTHER" id="PTHR24260:SF136">
    <property type="entry name" value="GH08193P-RELATED"/>
    <property type="match status" value="1"/>
</dbReference>
<feature type="domain" description="Peptidase S1" evidence="3">
    <location>
        <begin position="843"/>
        <end position="1069"/>
    </location>
</feature>
<feature type="chain" id="PRO_5045312487" description="Peptidase S1 domain-containing protein" evidence="2">
    <location>
        <begin position="22"/>
        <end position="1092"/>
    </location>
</feature>
<dbReference type="Pfam" id="PF00089">
    <property type="entry name" value="Trypsin"/>
    <property type="match status" value="4"/>
</dbReference>
<evidence type="ECO:0000313" key="5">
    <source>
        <dbReference type="Proteomes" id="UP000069940"/>
    </source>
</evidence>
<dbReference type="InterPro" id="IPR043504">
    <property type="entry name" value="Peptidase_S1_PA_chymotrypsin"/>
</dbReference>
<dbReference type="InterPro" id="IPR009003">
    <property type="entry name" value="Peptidase_S1_PA"/>
</dbReference>
<dbReference type="PRINTS" id="PR00722">
    <property type="entry name" value="CHYMOTRYPSIN"/>
</dbReference>
<evidence type="ECO:0000256" key="1">
    <source>
        <dbReference type="ARBA" id="ARBA00024195"/>
    </source>
</evidence>
<dbReference type="PANTHER" id="PTHR24260">
    <property type="match status" value="1"/>
</dbReference>
<feature type="signal peptide" evidence="2">
    <location>
        <begin position="1"/>
        <end position="21"/>
    </location>
</feature>
<dbReference type="InterPro" id="IPR001254">
    <property type="entry name" value="Trypsin_dom"/>
</dbReference>
<dbReference type="Gene3D" id="2.40.10.10">
    <property type="entry name" value="Trypsin-like serine proteases"/>
    <property type="match status" value="4"/>
</dbReference>
<dbReference type="InterPro" id="IPR051333">
    <property type="entry name" value="CLIP_Serine_Protease"/>
</dbReference>
<dbReference type="SUPFAM" id="SSF50494">
    <property type="entry name" value="Trypsin-like serine proteases"/>
    <property type="match status" value="4"/>
</dbReference>
<dbReference type="PROSITE" id="PS50240">
    <property type="entry name" value="TRYPSIN_DOM"/>
    <property type="match status" value="4"/>
</dbReference>
<dbReference type="InterPro" id="IPR018114">
    <property type="entry name" value="TRYPSIN_HIS"/>
</dbReference>
<reference evidence="5" key="1">
    <citation type="journal article" date="2015" name="Proc. Natl. Acad. Sci. U.S.A.">
        <title>Genome sequence of the Asian Tiger mosquito, Aedes albopictus, reveals insights into its biology, genetics, and evolution.</title>
        <authorList>
            <person name="Chen X.G."/>
            <person name="Jiang X."/>
            <person name="Gu J."/>
            <person name="Xu M."/>
            <person name="Wu Y."/>
            <person name="Deng Y."/>
            <person name="Zhang C."/>
            <person name="Bonizzoni M."/>
            <person name="Dermauw W."/>
            <person name="Vontas J."/>
            <person name="Armbruster P."/>
            <person name="Huang X."/>
            <person name="Yang Y."/>
            <person name="Zhang H."/>
            <person name="He W."/>
            <person name="Peng H."/>
            <person name="Liu Y."/>
            <person name="Wu K."/>
            <person name="Chen J."/>
            <person name="Lirakis M."/>
            <person name="Topalis P."/>
            <person name="Van Leeuwen T."/>
            <person name="Hall A.B."/>
            <person name="Jiang X."/>
            <person name="Thorpe C."/>
            <person name="Mueller R.L."/>
            <person name="Sun C."/>
            <person name="Waterhouse R.M."/>
            <person name="Yan G."/>
            <person name="Tu Z.J."/>
            <person name="Fang X."/>
            <person name="James A.A."/>
        </authorList>
    </citation>
    <scope>NUCLEOTIDE SEQUENCE [LARGE SCALE GENOMIC DNA]</scope>
    <source>
        <strain evidence="5">Foshan</strain>
    </source>
</reference>
<proteinExistence type="inferred from homology"/>
<dbReference type="CDD" id="cd00190">
    <property type="entry name" value="Tryp_SPc"/>
    <property type="match status" value="1"/>
</dbReference>
<accession>A0ABM1ZK41</accession>
<reference evidence="4" key="2">
    <citation type="submission" date="2025-05" db="UniProtKB">
        <authorList>
            <consortium name="EnsemblMetazoa"/>
        </authorList>
    </citation>
    <scope>IDENTIFICATION</scope>
    <source>
        <strain evidence="4">Foshan</strain>
    </source>
</reference>
<dbReference type="SMART" id="SM00020">
    <property type="entry name" value="Tryp_SPc"/>
    <property type="match status" value="2"/>
</dbReference>
<evidence type="ECO:0000256" key="2">
    <source>
        <dbReference type="SAM" id="SignalP"/>
    </source>
</evidence>
<organism evidence="4 5">
    <name type="scientific">Aedes albopictus</name>
    <name type="common">Asian tiger mosquito</name>
    <name type="synonym">Stegomyia albopicta</name>
    <dbReference type="NCBI Taxonomy" id="7160"/>
    <lineage>
        <taxon>Eukaryota</taxon>
        <taxon>Metazoa</taxon>
        <taxon>Ecdysozoa</taxon>
        <taxon>Arthropoda</taxon>
        <taxon>Hexapoda</taxon>
        <taxon>Insecta</taxon>
        <taxon>Pterygota</taxon>
        <taxon>Neoptera</taxon>
        <taxon>Endopterygota</taxon>
        <taxon>Diptera</taxon>
        <taxon>Nematocera</taxon>
        <taxon>Culicoidea</taxon>
        <taxon>Culicidae</taxon>
        <taxon>Culicinae</taxon>
        <taxon>Aedini</taxon>
        <taxon>Aedes</taxon>
        <taxon>Stegomyia</taxon>
    </lineage>
</organism>
<name>A0ABM1ZK41_AEDAL</name>
<protein>
    <recommendedName>
        <fullName evidence="3">Peptidase S1 domain-containing protein</fullName>
    </recommendedName>
</protein>
<evidence type="ECO:0000259" key="3">
    <source>
        <dbReference type="PROSITE" id="PS50240"/>
    </source>
</evidence>
<dbReference type="Proteomes" id="UP000069940">
    <property type="component" value="Unassembled WGS sequence"/>
</dbReference>
<dbReference type="EnsemblMetazoa" id="AALFPA23_019259.R28328">
    <property type="protein sequence ID" value="AALFPA23_019259.P28328"/>
    <property type="gene ID" value="AALFPA23_019259"/>
</dbReference>
<dbReference type="PROSITE" id="PS00134">
    <property type="entry name" value="TRYPSIN_HIS"/>
    <property type="match status" value="1"/>
</dbReference>
<feature type="domain" description="Peptidase S1" evidence="3">
    <location>
        <begin position="558"/>
        <end position="822"/>
    </location>
</feature>
<dbReference type="RefSeq" id="XP_062700827.1">
    <property type="nucleotide sequence ID" value="XM_062844843.1"/>
</dbReference>
<dbReference type="InterPro" id="IPR001314">
    <property type="entry name" value="Peptidase_S1A"/>
</dbReference>
<feature type="domain" description="Peptidase S1" evidence="3">
    <location>
        <begin position="327"/>
        <end position="559"/>
    </location>
</feature>
<keyword evidence="2" id="KW-0732">Signal</keyword>
<comment type="similarity">
    <text evidence="1">Belongs to the peptidase S1 family. CLIP subfamily.</text>
</comment>
<sequence>MNQFVCFLVLCFLCSIKFSDASYQCGIRQHGLRPLIKDGWPVEEGQWPWHVAVFNRLKSTDRFKYGCGGTLVNEKHTLTAAHCVKRLARGHRPPVLYEIELHFGQHNLSKVTDNVVIRDVSKIHVHPEYESNKNDIAVLVMRLPVEYSDTVIPICLDQRVDRDLRELEGKSGWVTGWGMTESGTISDVLRTAALYVVSYVTCLKDDPNLFGKSLNEKVFCAGNKIGASPGPGDSGGGMYISDGDRWQLRGIVSFGKFNELKQSIDASKYIVFVNVQWYLTWVKEIFAQSEPRLDKRQKRISELECERFQRLTKKRRNGDCLNRYRHAVMIIEPRGVHMCNGVLVDESHVITTCSCVRPERIALYLEVKVQIEAYGEVAISELVCHPRHTDHSKRHDLAILKLNATIFFSNTLIPACLANKWTENLYDILVQTSFVTERMGDRVSMEYDHMILAELDENRISLYEKCKSLRNPEWFDRSDLASELCVNSTDQVMYNTYYELQYRKTSGAALQTSNRQSCMSTVVGLKVHNEENGEIPNQYWMEIYARMAYHLDWIEQSIWNGQSQVDPELPLLGVDDKCGFYYHEIEVYEEWPWSVAIFHRNQSTGAFELICSGTLISKERVLTTAQCVMDHATGKPLPQDSFELYFGLNRLEHRSINVQMRYVREVHIHPDTSGHNVALLVTSWPVKNTRYVTYICIVPGNNSEFWNFKRQSAYIAGWQTMATGKSSNELDSSNVYILERQECSKAGLKLSSNQYCAVYRNEKKQSIADRGSGLYHNNDVDLLGTWVLSGIVSSEMEGNAAERYTILISLQPYITWIEGIMPRKKIGRISERECERFVRLTQKSGGVCANSWDPTLEHPPHVVSLHDDLLNIICLGVLVTENYILSSCQCIRHHRRLKTAKISYHDMVNISDMMCHSDFNSTNFQHDIGVLRLSTAVALTSQLVPACLTNSLSHNLKDATLQTKLLRNLELTLEPKSTYDYIGTKDECVKVIQKPHRLYPGQACVINPSLETDKFNGSIVQMVDSRTCRFTVIGIGSTAFENPHISPAPRIGIVNRIDHHLDWIEQIVWKRSFQCGKARPLVATRLLKVSCV</sequence>